<evidence type="ECO:0000313" key="1">
    <source>
        <dbReference type="EMBL" id="KAF2904447.1"/>
    </source>
</evidence>
<dbReference type="Proteomes" id="UP000801492">
    <property type="component" value="Unassembled WGS sequence"/>
</dbReference>
<dbReference type="OrthoDB" id="6681150at2759"/>
<reference evidence="1" key="1">
    <citation type="submission" date="2019-08" db="EMBL/GenBank/DDBJ databases">
        <title>The genome of the North American firefly Photinus pyralis.</title>
        <authorList>
            <consortium name="Photinus pyralis genome working group"/>
            <person name="Fallon T.R."/>
            <person name="Sander Lower S.E."/>
            <person name="Weng J.-K."/>
        </authorList>
    </citation>
    <scope>NUCLEOTIDE SEQUENCE</scope>
    <source>
        <strain evidence="1">TRF0915ILg1</strain>
        <tissue evidence="1">Whole body</tissue>
    </source>
</reference>
<comment type="caution">
    <text evidence="1">The sequence shown here is derived from an EMBL/GenBank/DDBJ whole genome shotgun (WGS) entry which is preliminary data.</text>
</comment>
<protein>
    <submittedName>
        <fullName evidence="1">Uncharacterized protein</fullName>
    </submittedName>
</protein>
<accession>A0A8K0DJL6</accession>
<organism evidence="1 2">
    <name type="scientific">Ignelater luminosus</name>
    <name type="common">Cucubano</name>
    <name type="synonym">Pyrophorus luminosus</name>
    <dbReference type="NCBI Taxonomy" id="2038154"/>
    <lineage>
        <taxon>Eukaryota</taxon>
        <taxon>Metazoa</taxon>
        <taxon>Ecdysozoa</taxon>
        <taxon>Arthropoda</taxon>
        <taxon>Hexapoda</taxon>
        <taxon>Insecta</taxon>
        <taxon>Pterygota</taxon>
        <taxon>Neoptera</taxon>
        <taxon>Endopterygota</taxon>
        <taxon>Coleoptera</taxon>
        <taxon>Polyphaga</taxon>
        <taxon>Elateriformia</taxon>
        <taxon>Elateroidea</taxon>
        <taxon>Elateridae</taxon>
        <taxon>Agrypninae</taxon>
        <taxon>Pyrophorini</taxon>
        <taxon>Ignelater</taxon>
    </lineage>
</organism>
<dbReference type="AlphaFoldDB" id="A0A8K0DJL6"/>
<dbReference type="EMBL" id="VTPC01000769">
    <property type="protein sequence ID" value="KAF2904447.1"/>
    <property type="molecule type" value="Genomic_DNA"/>
</dbReference>
<sequence length="712" mass="83693">MQEDLISIRILNKLRDICLAGSPFDLKPCTVHLKQLLKSHADKPSVIIYVLSIFVKQLFHPMQTSAFFAKELHEFIFSHITFNEEYEFIWNIVNYLISNNFDVLGVFERFHNLELLREQSVRILIEQKIQEEQTRTPALKLLCIMLHFVKCKESHLLEEKLEQILSASRMVMSDTDTYLIIYALNKQLEKKNTSECDSSDIHNYQRLYRLIKNSFLDQMFPITCVKYAILLLSSYSRLIQEDSSWDRAACSHFEENLGVKLTHVLAKKLEYSSYISRDIVYVAELSILKAVTITYDNFNKLRTIASANDHTPEFISYLRNNQETWSLCIYLYIKACFTDEDLVSECIKNLEATMNVADDNLKLQIIYGLLDMCNMHLQYYDPLLPHLFEALYSKNSYVRFIAAKMLMRLIGDEQLRLIDGQYFLFMGLLADEKEIVSKNVEVFVREKYVAKYYQTIARYFVPSIIHYNLYYEHPTITLSQSDQDLLKKRIYSWNDRSFIYHCLYEFLSDSLKFNILNQISSEIIMRILNKTIPHSAEIFRILEDALVVILYTVPKNKIDNIEDDRKFYEAELKRIDNDLLVTDLRSNEVNIPVEHGVTLKNLLTSLIQLLYSDISKNPNICQNLLFTIIVFTKTFYASIKRIINEDSTLLKDLYKKLSGFYVDMKHNFVYCLLTVNPCNLETLSEKEDLEFYLHEFKNFHLISPSLILGVEE</sequence>
<gene>
    <name evidence="1" type="ORF">ILUMI_01728</name>
</gene>
<keyword evidence="2" id="KW-1185">Reference proteome</keyword>
<dbReference type="SUPFAM" id="SSF48371">
    <property type="entry name" value="ARM repeat"/>
    <property type="match status" value="1"/>
</dbReference>
<name>A0A8K0DJL6_IGNLU</name>
<dbReference type="InterPro" id="IPR016024">
    <property type="entry name" value="ARM-type_fold"/>
</dbReference>
<proteinExistence type="predicted"/>
<evidence type="ECO:0000313" key="2">
    <source>
        <dbReference type="Proteomes" id="UP000801492"/>
    </source>
</evidence>